<dbReference type="STRING" id="494026.PGLA_08860"/>
<dbReference type="EMBL" id="LVJH01000015">
    <property type="protein sequence ID" value="OAB43347.1"/>
    <property type="molecule type" value="Genomic_DNA"/>
</dbReference>
<proteinExistence type="predicted"/>
<organism evidence="1 2">
    <name type="scientific">Paenibacillus glacialis</name>
    <dbReference type="NCBI Taxonomy" id="494026"/>
    <lineage>
        <taxon>Bacteria</taxon>
        <taxon>Bacillati</taxon>
        <taxon>Bacillota</taxon>
        <taxon>Bacilli</taxon>
        <taxon>Bacillales</taxon>
        <taxon>Paenibacillaceae</taxon>
        <taxon>Paenibacillus</taxon>
    </lineage>
</organism>
<reference evidence="1 2" key="1">
    <citation type="submission" date="2016-03" db="EMBL/GenBank/DDBJ databases">
        <title>Draft genome sequence of Paenibacillus glacialis DSM 22343.</title>
        <authorList>
            <person name="Shin S.-K."/>
            <person name="Yi H."/>
        </authorList>
    </citation>
    <scope>NUCLEOTIDE SEQUENCE [LARGE SCALE GENOMIC DNA]</scope>
    <source>
        <strain evidence="1 2">DSM 22343</strain>
    </source>
</reference>
<dbReference type="OrthoDB" id="2615560at2"/>
<evidence type="ECO:0000313" key="1">
    <source>
        <dbReference type="EMBL" id="OAB43347.1"/>
    </source>
</evidence>
<protein>
    <submittedName>
        <fullName evidence="1">Uncharacterized protein</fullName>
    </submittedName>
</protein>
<name>A0A168LG70_9BACL</name>
<dbReference type="RefSeq" id="WP_068531708.1">
    <property type="nucleotide sequence ID" value="NZ_LVJH01000015.1"/>
</dbReference>
<sequence length="142" mass="15679">MIYVALVVGIILLGAAGILAWKNSQIIAEKSTSNGASATSLQYTVHITNQWQDQDSLTLVALFHTSYVVGEQDLHAYLCRLTGKGGELKLYEAENVMLHNIRHAKQKGKLLFGVAIPESVIHEEEKEVLNRLEQVLLNPENG</sequence>
<dbReference type="AlphaFoldDB" id="A0A168LG70"/>
<comment type="caution">
    <text evidence="1">The sequence shown here is derived from an EMBL/GenBank/DDBJ whole genome shotgun (WGS) entry which is preliminary data.</text>
</comment>
<dbReference type="Proteomes" id="UP000076967">
    <property type="component" value="Unassembled WGS sequence"/>
</dbReference>
<keyword evidence="2" id="KW-1185">Reference proteome</keyword>
<gene>
    <name evidence="1" type="ORF">PGLA_08860</name>
</gene>
<evidence type="ECO:0000313" key="2">
    <source>
        <dbReference type="Proteomes" id="UP000076967"/>
    </source>
</evidence>
<accession>A0A168LG70</accession>